<dbReference type="EMBL" id="JAPQKN010000001">
    <property type="protein sequence ID" value="KAJ5176368.1"/>
    <property type="molecule type" value="Genomic_DNA"/>
</dbReference>
<organism evidence="5 6">
    <name type="scientific">Penicillium canariense</name>
    <dbReference type="NCBI Taxonomy" id="189055"/>
    <lineage>
        <taxon>Eukaryota</taxon>
        <taxon>Fungi</taxon>
        <taxon>Dikarya</taxon>
        <taxon>Ascomycota</taxon>
        <taxon>Pezizomycotina</taxon>
        <taxon>Eurotiomycetes</taxon>
        <taxon>Eurotiomycetidae</taxon>
        <taxon>Eurotiales</taxon>
        <taxon>Aspergillaceae</taxon>
        <taxon>Penicillium</taxon>
    </lineage>
</organism>
<dbReference type="GO" id="GO:0008270">
    <property type="term" value="F:zinc ion binding"/>
    <property type="evidence" value="ECO:0007669"/>
    <property type="project" value="UniProtKB-KW"/>
</dbReference>
<feature type="region of interest" description="Disordered" evidence="2">
    <location>
        <begin position="1"/>
        <end position="88"/>
    </location>
</feature>
<feature type="domain" description="RING-type" evidence="3">
    <location>
        <begin position="226"/>
        <end position="274"/>
    </location>
</feature>
<keyword evidence="1" id="KW-0862">Zinc</keyword>
<evidence type="ECO:0000313" key="6">
    <source>
        <dbReference type="Proteomes" id="UP001149163"/>
    </source>
</evidence>
<dbReference type="GO" id="GO:0061630">
    <property type="term" value="F:ubiquitin protein ligase activity"/>
    <property type="evidence" value="ECO:0007669"/>
    <property type="project" value="InterPro"/>
</dbReference>
<dbReference type="PROSITE" id="PS50089">
    <property type="entry name" value="ZF_RING_2"/>
    <property type="match status" value="1"/>
</dbReference>
<feature type="domain" description="SWIM-type" evidence="4">
    <location>
        <begin position="144"/>
        <end position="176"/>
    </location>
</feature>
<reference evidence="5" key="2">
    <citation type="journal article" date="2023" name="IMA Fungus">
        <title>Comparative genomic study of the Penicillium genus elucidates a diverse pangenome and 15 lateral gene transfer events.</title>
        <authorList>
            <person name="Petersen C."/>
            <person name="Sorensen T."/>
            <person name="Nielsen M.R."/>
            <person name="Sondergaard T.E."/>
            <person name="Sorensen J.L."/>
            <person name="Fitzpatrick D.A."/>
            <person name="Frisvad J.C."/>
            <person name="Nielsen K.L."/>
        </authorList>
    </citation>
    <scope>NUCLEOTIDE SEQUENCE</scope>
    <source>
        <strain evidence="5">IBT 26290</strain>
    </source>
</reference>
<dbReference type="InterPro" id="IPR001841">
    <property type="entry name" value="Znf_RING"/>
</dbReference>
<evidence type="ECO:0000259" key="4">
    <source>
        <dbReference type="PROSITE" id="PS50966"/>
    </source>
</evidence>
<keyword evidence="1" id="KW-0863">Zinc-finger</keyword>
<dbReference type="CDD" id="cd16494">
    <property type="entry name" value="RING-CH-C4HC3_ZSWM2"/>
    <property type="match status" value="1"/>
</dbReference>
<dbReference type="PROSITE" id="PS50966">
    <property type="entry name" value="ZF_SWIM"/>
    <property type="match status" value="1"/>
</dbReference>
<dbReference type="InterPro" id="IPR007527">
    <property type="entry name" value="Znf_SWIM"/>
</dbReference>
<dbReference type="Gene3D" id="3.30.40.10">
    <property type="entry name" value="Zinc/RING finger domain, C3HC4 (zinc finger)"/>
    <property type="match status" value="1"/>
</dbReference>
<dbReference type="AlphaFoldDB" id="A0A9W9IGN7"/>
<feature type="compositionally biased region" description="Basic residues" evidence="2">
    <location>
        <begin position="23"/>
        <end position="33"/>
    </location>
</feature>
<dbReference type="InterPro" id="IPR039903">
    <property type="entry name" value="Zswim2"/>
</dbReference>
<name>A0A9W9IGN7_9EURO</name>
<comment type="caution">
    <text evidence="5">The sequence shown here is derived from an EMBL/GenBank/DDBJ whole genome shotgun (WGS) entry which is preliminary data.</text>
</comment>
<evidence type="ECO:0000313" key="5">
    <source>
        <dbReference type="EMBL" id="KAJ5176368.1"/>
    </source>
</evidence>
<dbReference type="PANTHER" id="PTHR21540">
    <property type="entry name" value="RING FINGER AND SWIM DOMAIN-CONTAINING PROTEIN 2"/>
    <property type="match status" value="1"/>
</dbReference>
<evidence type="ECO:0000256" key="1">
    <source>
        <dbReference type="PROSITE-ProRule" id="PRU00175"/>
    </source>
</evidence>
<dbReference type="Proteomes" id="UP001149163">
    <property type="component" value="Unassembled WGS sequence"/>
</dbReference>
<dbReference type="InterPro" id="IPR013083">
    <property type="entry name" value="Znf_RING/FYVE/PHD"/>
</dbReference>
<keyword evidence="6" id="KW-1185">Reference proteome</keyword>
<dbReference type="OrthoDB" id="2122982at2759"/>
<gene>
    <name evidence="5" type="ORF">N7482_002245</name>
</gene>
<proteinExistence type="predicted"/>
<keyword evidence="1" id="KW-0479">Metal-binding</keyword>
<accession>A0A9W9IGN7</accession>
<dbReference type="GeneID" id="81423546"/>
<dbReference type="RefSeq" id="XP_056547976.1">
    <property type="nucleotide sequence ID" value="XM_056684370.1"/>
</dbReference>
<sequence length="380" mass="42737">MNTVQREYAGNPDSSSTIVPRISKPRRVRKKVTQKAEDLDSTGLTARPGKGAPKRKARNVLALSADSTGPSPKKPAVQGDTNLPGGHVYEQRPRRWRNRPPQSYLERLKRVSLTRMFVVGQVVGGTEEDPEFHFDVVGSTGNIYKVVIGKQPTCDCPDGRKGNQCKHICYVLLKALKPRPELQYQLGFVSSELREMYEGSPLSRIKATATSDQDHDGKRKPVEGDCPICFMEFEAKDETIWCKAACGNNIHKACFDQWAATSRAQGPVRCVYCRTNWKFDSDDLDIENIRKTGTIGADGYINVAERFGLSPQRVRIIFNMITTYSQWLIVHYPPMLRGGKPNFELVVIDAFKDIVGHNRELTYKMLTSAQGVNEKPSEWD</sequence>
<dbReference type="PANTHER" id="PTHR21540:SF0">
    <property type="entry name" value="PHD FAMILY PROTEIN"/>
    <property type="match status" value="1"/>
</dbReference>
<reference evidence="5" key="1">
    <citation type="submission" date="2022-11" db="EMBL/GenBank/DDBJ databases">
        <authorList>
            <person name="Petersen C."/>
        </authorList>
    </citation>
    <scope>NUCLEOTIDE SEQUENCE</scope>
    <source>
        <strain evidence="5">IBT 26290</strain>
    </source>
</reference>
<evidence type="ECO:0000259" key="3">
    <source>
        <dbReference type="PROSITE" id="PS50089"/>
    </source>
</evidence>
<dbReference type="Pfam" id="PF13639">
    <property type="entry name" value="zf-RING_2"/>
    <property type="match status" value="1"/>
</dbReference>
<protein>
    <submittedName>
        <fullName evidence="5">RING finger domain protein</fullName>
    </submittedName>
</protein>
<dbReference type="SUPFAM" id="SSF57850">
    <property type="entry name" value="RING/U-box"/>
    <property type="match status" value="1"/>
</dbReference>
<evidence type="ECO:0000256" key="2">
    <source>
        <dbReference type="SAM" id="MobiDB-lite"/>
    </source>
</evidence>
<dbReference type="Pfam" id="PF04434">
    <property type="entry name" value="SWIM"/>
    <property type="match status" value="1"/>
</dbReference>